<dbReference type="Pfam" id="PF10651">
    <property type="entry name" value="BppU_N"/>
    <property type="match status" value="1"/>
</dbReference>
<keyword evidence="3" id="KW-1185">Reference proteome</keyword>
<dbReference type="Proteomes" id="UP001200032">
    <property type="component" value="Unassembled WGS sequence"/>
</dbReference>
<organism evidence="2 3">
    <name type="scientific">Limosilactobacillus balticus</name>
    <dbReference type="NCBI Taxonomy" id="2759747"/>
    <lineage>
        <taxon>Bacteria</taxon>
        <taxon>Bacillati</taxon>
        <taxon>Bacillota</taxon>
        <taxon>Bacilli</taxon>
        <taxon>Lactobacillales</taxon>
        <taxon>Lactobacillaceae</taxon>
        <taxon>Limosilactobacillus</taxon>
    </lineage>
</organism>
<gene>
    <name evidence="2" type="ORF">LTY59_08845</name>
</gene>
<protein>
    <submittedName>
        <fullName evidence="2">Phage baseplate upper protein</fullName>
    </submittedName>
</protein>
<evidence type="ECO:0000313" key="2">
    <source>
        <dbReference type="EMBL" id="MCD7139323.1"/>
    </source>
</evidence>
<name>A0ABS8RF36_9LACO</name>
<accession>A0ABS8RF36</accession>
<dbReference type="Gene3D" id="2.60.40.3350">
    <property type="match status" value="1"/>
</dbReference>
<feature type="domain" description="BppU N-terminal" evidence="1">
    <location>
        <begin position="29"/>
        <end position="132"/>
    </location>
</feature>
<proteinExistence type="predicted"/>
<evidence type="ECO:0000313" key="3">
    <source>
        <dbReference type="Proteomes" id="UP001200032"/>
    </source>
</evidence>
<dbReference type="InterPro" id="IPR018913">
    <property type="entry name" value="BppU_N"/>
</dbReference>
<reference evidence="2 3" key="1">
    <citation type="submission" date="2021-12" db="EMBL/GenBank/DDBJ databases">
        <title>A phylogenomic analysis of Limosilactobacillus reuteri reveals ancient and stable evolutionary relationships with rodents and birds and zoonotic transmission to humans.</title>
        <authorList>
            <person name="Li F."/>
            <person name="Li X."/>
            <person name="Cheng C."/>
            <person name="Tollenaar S."/>
            <person name="Zhang J.S."/>
            <person name="Simpson D."/>
            <person name="Tasseva G."/>
            <person name="Perez-Munoz M.E."/>
            <person name="Frese S."/>
            <person name="Gaenzle M.G."/>
            <person name="Walter J."/>
            <person name="Zheng J."/>
        </authorList>
    </citation>
    <scope>NUCLEOTIDE SEQUENCE [LARGE SCALE GENOMIC DNA]</scope>
    <source>
        <strain evidence="2 3">WF-AF5-A</strain>
    </source>
</reference>
<sequence length="362" mass="40215">MATNPDEAYRNGRVVLDVTMSSDKVTRIDEMNGHQGDNGRIVKFVMVGQHGRPFNMENKTLDLVGVDSAGKTKISGNTMTMINPSLGTLDFTIPGAFYQRVGDYDRAYFRIKDNNDQVISTINVMFSVIQGVGYMTQGDSQIYDGNVENNMARIEQKVANFTKELYSMLDGTNNAAKIARDVASSVLSAINNNQVATKSGNNVFTGQNTFEQPISGNGLKPAYDYINNAINAAKASLADDESGKQYDFKAWGVNGCRAHDDVKCTLIKFNKYVGYCKLEGTFDFPPMKPYEGMEVINVDKAAMNGGIYAFPRLTAQNENNVLMFDYNTGDSGQIWMHHQSNSYDATKPDSEYIQIGWFCSWR</sequence>
<dbReference type="RefSeq" id="WP_231796047.1">
    <property type="nucleotide sequence ID" value="NZ_JAJPDJ010000070.1"/>
</dbReference>
<comment type="caution">
    <text evidence="2">The sequence shown here is derived from an EMBL/GenBank/DDBJ whole genome shotgun (WGS) entry which is preliminary data.</text>
</comment>
<dbReference type="EMBL" id="JAJPDJ010000070">
    <property type="protein sequence ID" value="MCD7139323.1"/>
    <property type="molecule type" value="Genomic_DNA"/>
</dbReference>
<evidence type="ECO:0000259" key="1">
    <source>
        <dbReference type="Pfam" id="PF10651"/>
    </source>
</evidence>